<dbReference type="KEGG" id="vff:VITFI_CDS0043"/>
<dbReference type="InterPro" id="IPR000073">
    <property type="entry name" value="AB_hydrolase_1"/>
</dbReference>
<comment type="catalytic activity">
    <reaction evidence="1">
        <text>Release of N-terminal proline from a peptide.</text>
        <dbReference type="EC" id="3.4.11.5"/>
    </reaction>
</comment>
<dbReference type="Proteomes" id="UP000199729">
    <property type="component" value="Chromosome"/>
</dbReference>
<evidence type="ECO:0000256" key="3">
    <source>
        <dbReference type="ARBA" id="ARBA00010088"/>
    </source>
</evidence>
<dbReference type="GO" id="GO:0004177">
    <property type="term" value="F:aminopeptidase activity"/>
    <property type="evidence" value="ECO:0007669"/>
    <property type="project" value="UniProtKB-KW"/>
</dbReference>
<dbReference type="InterPro" id="IPR002410">
    <property type="entry name" value="Peptidase_S33"/>
</dbReference>
<dbReference type="EC" id="3.4.11.5" evidence="4"/>
<sequence>MDPAAPQGRTVTLHLAMLPARSRRPAADPVVFFAGGPGQSAIDLAGPLHTWLAPVLAQRDVLLIDQRGTGRSAPLRCEEDDPTPRTLAAQLQPPSNAMAQRCLARLQALPHGDVRQYTTSIAMADVDAVRAALGVERWNLIGVSYGSRAALEFLRQQPQRVRRVVLDGVVPPDVNVPLSAAQASQRALEGMFAGCEADAACARQYPQLRRQWRQLQSGLPREVTVPHPVSGQPERFTLTHEVLAALVHAPLYAPFLAAGLPLAIDAAAAGRFTPLVGLAAALGQAQSRLASGMHFSVLCSEDGPALWQAPAASGAQALVAPYRDICRRWPRGPVPEAFYRVGPVPVATLLMSGEWDPVTPPSQAQRLQTQLGTRAQSLVMPGQGHGQLSQGCVGELVARFLDAPNDEAAQAVVQQGAPRCTRARPRPLAVLPLEPASGGSR</sequence>
<evidence type="ECO:0000256" key="10">
    <source>
        <dbReference type="ARBA" id="ARBA00029605"/>
    </source>
</evidence>
<evidence type="ECO:0000313" key="13">
    <source>
        <dbReference type="Proteomes" id="UP000199729"/>
    </source>
</evidence>
<comment type="similarity">
    <text evidence="3">Belongs to the peptidase S33 family.</text>
</comment>
<evidence type="ECO:0000256" key="6">
    <source>
        <dbReference type="ARBA" id="ARBA00022438"/>
    </source>
</evidence>
<dbReference type="InterPro" id="IPR029058">
    <property type="entry name" value="AB_hydrolase_fold"/>
</dbReference>
<evidence type="ECO:0000256" key="1">
    <source>
        <dbReference type="ARBA" id="ARBA00001585"/>
    </source>
</evidence>
<evidence type="ECO:0000313" key="12">
    <source>
        <dbReference type="EMBL" id="ASM75822.1"/>
    </source>
</evidence>
<protein>
    <recommendedName>
        <fullName evidence="5">Proline iminopeptidase</fullName>
        <ecNumber evidence="4">3.4.11.5</ecNumber>
    </recommendedName>
    <alternativeName>
        <fullName evidence="10">Prolyl aminopeptidase</fullName>
    </alternativeName>
</protein>
<keyword evidence="7" id="KW-0963">Cytoplasm</keyword>
<dbReference type="Gene3D" id="3.40.50.1820">
    <property type="entry name" value="alpha/beta hydrolase"/>
    <property type="match status" value="1"/>
</dbReference>
<dbReference type="GO" id="GO:0006508">
    <property type="term" value="P:proteolysis"/>
    <property type="evidence" value="ECO:0007669"/>
    <property type="project" value="UniProtKB-KW"/>
</dbReference>
<evidence type="ECO:0000256" key="5">
    <source>
        <dbReference type="ARBA" id="ARBA00021843"/>
    </source>
</evidence>
<keyword evidence="8 12" id="KW-0645">Protease</keyword>
<dbReference type="GO" id="GO:0005737">
    <property type="term" value="C:cytoplasm"/>
    <property type="evidence" value="ECO:0007669"/>
    <property type="project" value="UniProtKB-SubCell"/>
</dbReference>
<name>A0A221K9Z6_VITFI</name>
<keyword evidence="13" id="KW-1185">Reference proteome</keyword>
<keyword evidence="9" id="KW-0378">Hydrolase</keyword>
<feature type="domain" description="AB hydrolase-1" evidence="11">
    <location>
        <begin position="29"/>
        <end position="385"/>
    </location>
</feature>
<comment type="subcellular location">
    <subcellularLocation>
        <location evidence="2">Cytoplasm</location>
    </subcellularLocation>
</comment>
<evidence type="ECO:0000259" key="11">
    <source>
        <dbReference type="Pfam" id="PF00561"/>
    </source>
</evidence>
<dbReference type="PANTHER" id="PTHR43722:SF1">
    <property type="entry name" value="PROLINE IMINOPEPTIDASE"/>
    <property type="match status" value="1"/>
</dbReference>
<dbReference type="SUPFAM" id="SSF53474">
    <property type="entry name" value="alpha/beta-Hydrolases"/>
    <property type="match status" value="1"/>
</dbReference>
<dbReference type="PRINTS" id="PR00793">
    <property type="entry name" value="PROAMNOPTASE"/>
</dbReference>
<evidence type="ECO:0000256" key="8">
    <source>
        <dbReference type="ARBA" id="ARBA00022670"/>
    </source>
</evidence>
<evidence type="ECO:0000256" key="2">
    <source>
        <dbReference type="ARBA" id="ARBA00004496"/>
    </source>
</evidence>
<dbReference type="InterPro" id="IPR005944">
    <property type="entry name" value="Pro_iminopeptidase"/>
</dbReference>
<reference evidence="12 13" key="1">
    <citation type="submission" date="2017-07" db="EMBL/GenBank/DDBJ databases">
        <title>Complete Genome Sequence of the cosmetic ferment Vitreoscilla filiformis (ATCC15551).</title>
        <authorList>
            <person name="Contreras S."/>
            <person name="Sagory-Zalkind P."/>
            <person name="Blanquart H."/>
            <person name="Iltis A."/>
            <person name="Morand S.C."/>
        </authorList>
    </citation>
    <scope>NUCLEOTIDE SEQUENCE [LARGE SCALE GENOMIC DNA]</scope>
    <source>
        <strain evidence="12 13">ATCC 15551</strain>
    </source>
</reference>
<evidence type="ECO:0000256" key="9">
    <source>
        <dbReference type="ARBA" id="ARBA00022801"/>
    </source>
</evidence>
<organism evidence="12 13">
    <name type="scientific">Vitreoscilla filiformis</name>
    <dbReference type="NCBI Taxonomy" id="63"/>
    <lineage>
        <taxon>Bacteria</taxon>
        <taxon>Pseudomonadati</taxon>
        <taxon>Pseudomonadota</taxon>
        <taxon>Betaproteobacteria</taxon>
        <taxon>Neisseriales</taxon>
        <taxon>Neisseriaceae</taxon>
        <taxon>Vitreoscilla</taxon>
    </lineage>
</organism>
<evidence type="ECO:0000256" key="7">
    <source>
        <dbReference type="ARBA" id="ARBA00022490"/>
    </source>
</evidence>
<dbReference type="Pfam" id="PF00561">
    <property type="entry name" value="Abhydrolase_1"/>
    <property type="match status" value="1"/>
</dbReference>
<dbReference type="AlphaFoldDB" id="A0A221K9Z6"/>
<evidence type="ECO:0000256" key="4">
    <source>
        <dbReference type="ARBA" id="ARBA00012568"/>
    </source>
</evidence>
<dbReference type="PANTHER" id="PTHR43722">
    <property type="entry name" value="PROLINE IMINOPEPTIDASE"/>
    <property type="match status" value="1"/>
</dbReference>
<accession>A0A221K9Z6</accession>
<dbReference type="EMBL" id="CP022423">
    <property type="protein sequence ID" value="ASM75822.1"/>
    <property type="molecule type" value="Genomic_DNA"/>
</dbReference>
<proteinExistence type="inferred from homology"/>
<keyword evidence="6" id="KW-0031">Aminopeptidase</keyword>
<gene>
    <name evidence="12" type="ORF">VITFI_CDS0043</name>
</gene>